<name>A0ACC0FQ13_9ERIC</name>
<evidence type="ECO:0000313" key="1">
    <source>
        <dbReference type="EMBL" id="KAI7990115.1"/>
    </source>
</evidence>
<comment type="caution">
    <text evidence="1">The sequence shown here is derived from an EMBL/GenBank/DDBJ whole genome shotgun (WGS) entry which is preliminary data.</text>
</comment>
<proteinExistence type="predicted"/>
<gene>
    <name evidence="1" type="ORF">LOK49_LG12G01441</name>
</gene>
<evidence type="ECO:0000313" key="2">
    <source>
        <dbReference type="Proteomes" id="UP001060215"/>
    </source>
</evidence>
<reference evidence="1 2" key="1">
    <citation type="journal article" date="2022" name="Plant J.">
        <title>Chromosome-level genome of Camellia lanceoleosa provides a valuable resource for understanding genome evolution and self-incompatibility.</title>
        <authorList>
            <person name="Gong W."/>
            <person name="Xiao S."/>
            <person name="Wang L."/>
            <person name="Liao Z."/>
            <person name="Chang Y."/>
            <person name="Mo W."/>
            <person name="Hu G."/>
            <person name="Li W."/>
            <person name="Zhao G."/>
            <person name="Zhu H."/>
            <person name="Hu X."/>
            <person name="Ji K."/>
            <person name="Xiang X."/>
            <person name="Song Q."/>
            <person name="Yuan D."/>
            <person name="Jin S."/>
            <person name="Zhang L."/>
        </authorList>
    </citation>
    <scope>NUCLEOTIDE SEQUENCE [LARGE SCALE GENOMIC DNA]</scope>
    <source>
        <strain evidence="1">SQ_2022a</strain>
    </source>
</reference>
<protein>
    <submittedName>
        <fullName evidence="1">Uncharacterized protein</fullName>
    </submittedName>
</protein>
<organism evidence="1 2">
    <name type="scientific">Camellia lanceoleosa</name>
    <dbReference type="NCBI Taxonomy" id="1840588"/>
    <lineage>
        <taxon>Eukaryota</taxon>
        <taxon>Viridiplantae</taxon>
        <taxon>Streptophyta</taxon>
        <taxon>Embryophyta</taxon>
        <taxon>Tracheophyta</taxon>
        <taxon>Spermatophyta</taxon>
        <taxon>Magnoliopsida</taxon>
        <taxon>eudicotyledons</taxon>
        <taxon>Gunneridae</taxon>
        <taxon>Pentapetalae</taxon>
        <taxon>asterids</taxon>
        <taxon>Ericales</taxon>
        <taxon>Theaceae</taxon>
        <taxon>Camellia</taxon>
    </lineage>
</organism>
<accession>A0ACC0FQ13</accession>
<keyword evidence="2" id="KW-1185">Reference proteome</keyword>
<sequence>MIKKIKTKARKTTEISDYEYGGKKVRVEKEKEYKDETISNKYDVAQLLPPEDKYKLQILWKENADRIKTIDAYDEILERESQAQNSGDGVEHNDKSFVLSSLYWMRPLSIVLVILAVLALLLSIKPHEASRVLHEEEKVSMNKENRQLQSLPPHKNFNPPGRNPSQIPGPPPPLSNKASTISQKGYAGHVMPHPPHPLVYSQLMVGVAKN</sequence>
<dbReference type="EMBL" id="CM045770">
    <property type="protein sequence ID" value="KAI7990115.1"/>
    <property type="molecule type" value="Genomic_DNA"/>
</dbReference>
<dbReference type="Proteomes" id="UP001060215">
    <property type="component" value="Chromosome 13"/>
</dbReference>